<comment type="subcellular location">
    <subcellularLocation>
        <location evidence="1">Cell projection</location>
        <location evidence="1">Cilium</location>
    </subcellularLocation>
</comment>
<dbReference type="Proteomes" id="UP000694567">
    <property type="component" value="Unplaced"/>
</dbReference>
<keyword evidence="3" id="KW-0677">Repeat</keyword>
<sequence length="498" mass="55463">QTPPMSMLTRALIHRVPVRTIFGSHPEDGISAIAISQDAKYLATISAGTRVCVWKWTSPTEKPICSTELRPEFGYQDYVIFNPQNPYEFVSNSKTQVIFYLWGEGVLCSLEGLGTFNSVVGHFSQSVFHFNNSQALTGTSAGKLVVWDVVGPCTPSKELRAKPHSMKATKLVPVQKDSLTVLKVFESCIVTGDVKGQVKFYDGQLQLLTCYSHSSVGPIQSISFSKTPPDPPGSDSSNSVSLTLNRNFILSTSDATVLHVATDRTNFEKVMEEAKKAVNAIACHPRQALVAVGSHCGLLKVWDYQQTKYLVSRIFTQAGIQCLSYDPEGYFLAAGFTDGSVYILDAISLQSSCKEFKFSRGPVTHISFSHNSEYLATADEKYSVTVYKRVLQNASRCWEHLAGLHSHYKPIRSILFGVQLDSKEPRLLSLGEDRQLVEYDLNSSSKDRLVILHRDRVEQIAVPLCLAWYPQLSTESFILTANNCYKMKLYNTTTKMCR</sequence>
<proteinExistence type="predicted"/>
<dbReference type="SUPFAM" id="SSF50978">
    <property type="entry name" value="WD40 repeat-like"/>
    <property type="match status" value="2"/>
</dbReference>
<dbReference type="AlphaFoldDB" id="A0A8C0EFF5"/>
<dbReference type="Gene3D" id="2.130.10.10">
    <property type="entry name" value="YVTN repeat-like/Quinoprotein amine dehydrogenase"/>
    <property type="match status" value="2"/>
</dbReference>
<dbReference type="SMART" id="SM00320">
    <property type="entry name" value="WD40"/>
    <property type="match status" value="7"/>
</dbReference>
<evidence type="ECO:0000256" key="3">
    <source>
        <dbReference type="ARBA" id="ARBA00022737"/>
    </source>
</evidence>
<dbReference type="Ensembl" id="ENSBOBT00000003210.1">
    <property type="protein sequence ID" value="ENSBOBP00000003123.1"/>
    <property type="gene ID" value="ENSBOBG00000002172.1"/>
</dbReference>
<protein>
    <recommendedName>
        <fullName evidence="5">Cilia- and flagella-associated protein 251</fullName>
    </recommendedName>
</protein>
<evidence type="ECO:0000256" key="1">
    <source>
        <dbReference type="ARBA" id="ARBA00004138"/>
    </source>
</evidence>
<dbReference type="InterPro" id="IPR036322">
    <property type="entry name" value="WD40_repeat_dom_sf"/>
</dbReference>
<keyword evidence="2" id="KW-0853">WD repeat</keyword>
<dbReference type="PANTHER" id="PTHR13720">
    <property type="entry name" value="WD-40 REPEAT PROTEIN"/>
    <property type="match status" value="1"/>
</dbReference>
<accession>A0A8C0EFF5</accession>
<dbReference type="InterPro" id="IPR015943">
    <property type="entry name" value="WD40/YVTN_repeat-like_dom_sf"/>
</dbReference>
<dbReference type="PANTHER" id="PTHR13720:SF13">
    <property type="entry name" value="CILIA- AND FLAGELLA-ASSOCIATED PROTEIN 251"/>
    <property type="match status" value="1"/>
</dbReference>
<reference evidence="6" key="1">
    <citation type="submission" date="2025-08" db="UniProtKB">
        <authorList>
            <consortium name="Ensembl"/>
        </authorList>
    </citation>
    <scope>IDENTIFICATION</scope>
</reference>
<evidence type="ECO:0000256" key="5">
    <source>
        <dbReference type="ARBA" id="ARBA00040994"/>
    </source>
</evidence>
<dbReference type="GO" id="GO:0036126">
    <property type="term" value="C:sperm flagellum"/>
    <property type="evidence" value="ECO:0007669"/>
    <property type="project" value="TreeGrafter"/>
</dbReference>
<evidence type="ECO:0000313" key="6">
    <source>
        <dbReference type="Ensembl" id="ENSBOBP00000003123.1"/>
    </source>
</evidence>
<dbReference type="Pfam" id="PF00400">
    <property type="entry name" value="WD40"/>
    <property type="match status" value="3"/>
</dbReference>
<keyword evidence="4" id="KW-0966">Cell projection</keyword>
<name>A0A8C0EFF5_BUBBB</name>
<evidence type="ECO:0000313" key="7">
    <source>
        <dbReference type="Proteomes" id="UP000694567"/>
    </source>
</evidence>
<dbReference type="InterPro" id="IPR050630">
    <property type="entry name" value="WD_repeat_EMAP"/>
</dbReference>
<organism evidence="6 7">
    <name type="scientific">Bubo bubo</name>
    <name type="common">Eurasian eagle-owl</name>
    <name type="synonym">Strix bubo</name>
    <dbReference type="NCBI Taxonomy" id="30461"/>
    <lineage>
        <taxon>Eukaryota</taxon>
        <taxon>Metazoa</taxon>
        <taxon>Chordata</taxon>
        <taxon>Craniata</taxon>
        <taxon>Vertebrata</taxon>
        <taxon>Euteleostomi</taxon>
        <taxon>Archelosauria</taxon>
        <taxon>Archosauria</taxon>
        <taxon>Dinosauria</taxon>
        <taxon>Saurischia</taxon>
        <taxon>Theropoda</taxon>
        <taxon>Coelurosauria</taxon>
        <taxon>Aves</taxon>
        <taxon>Neognathae</taxon>
        <taxon>Neoaves</taxon>
        <taxon>Telluraves</taxon>
        <taxon>Strigiformes</taxon>
        <taxon>Strigidae</taxon>
        <taxon>Bubo</taxon>
    </lineage>
</organism>
<dbReference type="InterPro" id="IPR001680">
    <property type="entry name" value="WD40_rpt"/>
</dbReference>
<reference evidence="6" key="2">
    <citation type="submission" date="2025-09" db="UniProtKB">
        <authorList>
            <consortium name="Ensembl"/>
        </authorList>
    </citation>
    <scope>IDENTIFICATION</scope>
</reference>
<evidence type="ECO:0000256" key="4">
    <source>
        <dbReference type="ARBA" id="ARBA00023273"/>
    </source>
</evidence>
<evidence type="ECO:0000256" key="2">
    <source>
        <dbReference type="ARBA" id="ARBA00022574"/>
    </source>
</evidence>
<keyword evidence="7" id="KW-1185">Reference proteome</keyword>